<evidence type="ECO:0000313" key="2">
    <source>
        <dbReference type="EMBL" id="BCK83924.1"/>
    </source>
</evidence>
<feature type="transmembrane region" description="Helical" evidence="1">
    <location>
        <begin position="222"/>
        <end position="248"/>
    </location>
</feature>
<protein>
    <recommendedName>
        <fullName evidence="4">DUF1700 domain-containing protein</fullName>
    </recommendedName>
</protein>
<keyword evidence="1" id="KW-1133">Transmembrane helix</keyword>
<dbReference type="Pfam" id="PF22564">
    <property type="entry name" value="HAAS"/>
    <property type="match status" value="1"/>
</dbReference>
<accession>A0A810Q7H5</accession>
<keyword evidence="1" id="KW-0812">Transmembrane</keyword>
<evidence type="ECO:0008006" key="4">
    <source>
        <dbReference type="Google" id="ProtNLM"/>
    </source>
</evidence>
<evidence type="ECO:0000256" key="1">
    <source>
        <dbReference type="SAM" id="Phobius"/>
    </source>
</evidence>
<evidence type="ECO:0000313" key="3">
    <source>
        <dbReference type="Proteomes" id="UP000679848"/>
    </source>
</evidence>
<proteinExistence type="predicted"/>
<dbReference type="Proteomes" id="UP000679848">
    <property type="component" value="Chromosome"/>
</dbReference>
<keyword evidence="1" id="KW-0472">Membrane</keyword>
<dbReference type="RefSeq" id="WP_213542926.1">
    <property type="nucleotide sequence ID" value="NZ_AP023420.1"/>
</dbReference>
<reference evidence="2" key="1">
    <citation type="submission" date="2020-09" db="EMBL/GenBank/DDBJ databases">
        <title>New species isolated from human feces.</title>
        <authorList>
            <person name="Kitahara M."/>
            <person name="Shigeno Y."/>
            <person name="Shime M."/>
            <person name="Matsumoto Y."/>
            <person name="Nakamura S."/>
            <person name="Motooka D."/>
            <person name="Fukuoka S."/>
            <person name="Nishikawa H."/>
            <person name="Benno Y."/>
        </authorList>
    </citation>
    <scope>NUCLEOTIDE SEQUENCE</scope>
    <source>
        <strain evidence="2">MM59</strain>
    </source>
</reference>
<organism evidence="2 3">
    <name type="scientific">Pusillibacter faecalis</name>
    <dbReference type="NCBI Taxonomy" id="2714358"/>
    <lineage>
        <taxon>Bacteria</taxon>
        <taxon>Bacillati</taxon>
        <taxon>Bacillota</taxon>
        <taxon>Clostridia</taxon>
        <taxon>Eubacteriales</taxon>
        <taxon>Oscillospiraceae</taxon>
        <taxon>Pusillibacter</taxon>
    </lineage>
</organism>
<sequence>MKNKESFLKELQNGLAVLAESEQQDILAEYAQHIDMRIAGGLTEEEAIQDFGDIHQLTAEILAAYHVNPAYSRAPGKLLDPRPALSRAWSHTGNFFRRLGHGLAVFFSRAGRAIAAFPHRLAARFRILFRRPNVMQQESEECIVQITEESRPLSSRKQRAGTAFGGFFHSAGNGIVRLCRFLAWLLWNFALALCALPFLGAGLAALLLFGVLMVWLVQGLPLTGAVLGCVGITAFCAGVLGLGSGLIWHRHRPASAQADTVPPQVLSTMREELEKEENPDEK</sequence>
<keyword evidence="3" id="KW-1185">Reference proteome</keyword>
<feature type="transmembrane region" description="Helical" evidence="1">
    <location>
        <begin position="185"/>
        <end position="216"/>
    </location>
</feature>
<dbReference type="EMBL" id="AP023420">
    <property type="protein sequence ID" value="BCK83924.1"/>
    <property type="molecule type" value="Genomic_DNA"/>
</dbReference>
<gene>
    <name evidence="2" type="ORF">MM59RIKEN_12430</name>
</gene>
<dbReference type="KEGG" id="pfaa:MM59RIKEN_12430"/>
<dbReference type="AlphaFoldDB" id="A0A810Q7H5"/>
<name>A0A810Q7H5_9FIRM</name>